<protein>
    <submittedName>
        <fullName evidence="1">Uncharacterized protein</fullName>
    </submittedName>
</protein>
<evidence type="ECO:0000313" key="2">
    <source>
        <dbReference type="Proteomes" id="UP001597181"/>
    </source>
</evidence>
<dbReference type="EMBL" id="JBHTLY010000007">
    <property type="protein sequence ID" value="MFD1203021.1"/>
    <property type="molecule type" value="Genomic_DNA"/>
</dbReference>
<evidence type="ECO:0000313" key="1">
    <source>
        <dbReference type="EMBL" id="MFD1203021.1"/>
    </source>
</evidence>
<dbReference type="Proteomes" id="UP001597181">
    <property type="component" value="Unassembled WGS sequence"/>
</dbReference>
<reference evidence="2" key="1">
    <citation type="journal article" date="2019" name="Int. J. Syst. Evol. Microbiol.">
        <title>The Global Catalogue of Microorganisms (GCM) 10K type strain sequencing project: providing services to taxonomists for standard genome sequencing and annotation.</title>
        <authorList>
            <consortium name="The Broad Institute Genomics Platform"/>
            <consortium name="The Broad Institute Genome Sequencing Center for Infectious Disease"/>
            <person name="Wu L."/>
            <person name="Ma J."/>
        </authorList>
    </citation>
    <scope>NUCLEOTIDE SEQUENCE [LARGE SCALE GENOMIC DNA]</scope>
    <source>
        <strain evidence="2">CCUG 50213</strain>
    </source>
</reference>
<sequence length="80" mass="8825">MGIHTGNAIATRHRKLDSLNAGSVILDVHGHAWQYDGLYWYRAYGDSSMVATWDLAQTAGAVFVVHSAPKRRGISFEHQG</sequence>
<dbReference type="RefSeq" id="WP_343960801.1">
    <property type="nucleotide sequence ID" value="NZ_BAAAKZ010000009.1"/>
</dbReference>
<name>A0ABW3TQK7_9MICO</name>
<gene>
    <name evidence="1" type="ORF">ACFQ3U_14065</name>
</gene>
<keyword evidence="2" id="KW-1185">Reference proteome</keyword>
<comment type="caution">
    <text evidence="1">The sequence shown here is derived from an EMBL/GenBank/DDBJ whole genome shotgun (WGS) entry which is preliminary data.</text>
</comment>
<accession>A0ABW3TQK7</accession>
<organism evidence="1 2">
    <name type="scientific">Leucobacter albus</name>
    <dbReference type="NCBI Taxonomy" id="272210"/>
    <lineage>
        <taxon>Bacteria</taxon>
        <taxon>Bacillati</taxon>
        <taxon>Actinomycetota</taxon>
        <taxon>Actinomycetes</taxon>
        <taxon>Micrococcales</taxon>
        <taxon>Microbacteriaceae</taxon>
        <taxon>Leucobacter</taxon>
    </lineage>
</organism>
<proteinExistence type="predicted"/>